<organism evidence="2">
    <name type="scientific">marine metagenome</name>
    <dbReference type="NCBI Taxonomy" id="408172"/>
    <lineage>
        <taxon>unclassified sequences</taxon>
        <taxon>metagenomes</taxon>
        <taxon>ecological metagenomes</taxon>
    </lineage>
</organism>
<evidence type="ECO:0000256" key="1">
    <source>
        <dbReference type="ARBA" id="ARBA00022729"/>
    </source>
</evidence>
<gene>
    <name evidence="2" type="ORF">METZ01_LOCUS410193</name>
</gene>
<reference evidence="2" key="1">
    <citation type="submission" date="2018-05" db="EMBL/GenBank/DDBJ databases">
        <authorList>
            <person name="Lanie J.A."/>
            <person name="Ng W.-L."/>
            <person name="Kazmierczak K.M."/>
            <person name="Andrzejewski T.M."/>
            <person name="Davidsen T.M."/>
            <person name="Wayne K.J."/>
            <person name="Tettelin H."/>
            <person name="Glass J.I."/>
            <person name="Rusch D."/>
            <person name="Podicherti R."/>
            <person name="Tsui H.-C.T."/>
            <person name="Winkler M.E."/>
        </authorList>
    </citation>
    <scope>NUCLEOTIDE SEQUENCE</scope>
</reference>
<dbReference type="PANTHER" id="PTHR33376">
    <property type="match status" value="1"/>
</dbReference>
<evidence type="ECO:0008006" key="3">
    <source>
        <dbReference type="Google" id="ProtNLM"/>
    </source>
</evidence>
<dbReference type="AlphaFoldDB" id="A0A382WF73"/>
<sequence length="278" mass="30257">TIEISSFPELGLAGPDTLRLVEDGTLGMVEIYSGYIGGDLPIVDVANLWGVIGDIDTNWKTIEAVQGPIHKIIEERSNGIVLAESYYGNNYYYTSKKISSPADLEGMKIRSHSTVLGDLIDGMGGDAQFVAFSEVYTALERGILDGAVTCGPCGAGLRWFEVSDYLNGPIISIGVTYITVNKDRWDAIPADLQAIMKEEAMIHQKENRRVMEDVWDPAGITNNVDGGMEFVPFTQELKDALKQASIDVVIPNWVDRNGGPDSEAAKMFNEHVGPIVGV</sequence>
<feature type="non-terminal residue" evidence="2">
    <location>
        <position position="278"/>
    </location>
</feature>
<protein>
    <recommendedName>
        <fullName evidence="3">C4-dicarboxylate ABC transporter substrate-binding protein</fullName>
    </recommendedName>
</protein>
<keyword evidence="1" id="KW-0732">Signal</keyword>
<dbReference type="Gene3D" id="3.40.190.170">
    <property type="entry name" value="Bacterial extracellular solute-binding protein, family 7"/>
    <property type="match status" value="1"/>
</dbReference>
<accession>A0A382WF73</accession>
<dbReference type="InterPro" id="IPR038404">
    <property type="entry name" value="TRAP_DctP_sf"/>
</dbReference>
<name>A0A382WF73_9ZZZZ</name>
<evidence type="ECO:0000313" key="2">
    <source>
        <dbReference type="EMBL" id="SVD57339.1"/>
    </source>
</evidence>
<dbReference type="Pfam" id="PF03480">
    <property type="entry name" value="DctP"/>
    <property type="match status" value="1"/>
</dbReference>
<dbReference type="EMBL" id="UINC01159320">
    <property type="protein sequence ID" value="SVD57339.1"/>
    <property type="molecule type" value="Genomic_DNA"/>
</dbReference>
<dbReference type="InterPro" id="IPR018389">
    <property type="entry name" value="DctP_fam"/>
</dbReference>
<dbReference type="PANTHER" id="PTHR33376:SF4">
    <property type="entry name" value="SIALIC ACID-BINDING PERIPLASMIC PROTEIN SIAP"/>
    <property type="match status" value="1"/>
</dbReference>
<feature type="non-terminal residue" evidence="2">
    <location>
        <position position="1"/>
    </location>
</feature>
<dbReference type="NCBIfam" id="NF037995">
    <property type="entry name" value="TRAP_S1"/>
    <property type="match status" value="1"/>
</dbReference>
<proteinExistence type="predicted"/>
<dbReference type="GO" id="GO:0055085">
    <property type="term" value="P:transmembrane transport"/>
    <property type="evidence" value="ECO:0007669"/>
    <property type="project" value="InterPro"/>
</dbReference>